<keyword evidence="1" id="KW-1133">Transmembrane helix</keyword>
<name>A0ABY4ZMF3_9ACTN</name>
<keyword evidence="1" id="KW-0812">Transmembrane</keyword>
<protein>
    <submittedName>
        <fullName evidence="2">Uncharacterized protein</fullName>
    </submittedName>
</protein>
<dbReference type="RefSeq" id="WP_252556975.1">
    <property type="nucleotide sequence ID" value="NZ_CP099469.1"/>
</dbReference>
<proteinExistence type="predicted"/>
<evidence type="ECO:0000256" key="1">
    <source>
        <dbReference type="SAM" id="Phobius"/>
    </source>
</evidence>
<accession>A0ABY4ZMF3</accession>
<keyword evidence="3" id="KW-1185">Reference proteome</keyword>
<dbReference type="Proteomes" id="UP001056374">
    <property type="component" value="Plasmid unnamed1"/>
</dbReference>
<gene>
    <name evidence="2" type="ORF">NFX46_40040</name>
</gene>
<organism evidence="2 3">
    <name type="scientific">Streptomyces phaeoluteigriseus</name>
    <dbReference type="NCBI Taxonomy" id="114686"/>
    <lineage>
        <taxon>Bacteria</taxon>
        <taxon>Bacillati</taxon>
        <taxon>Actinomycetota</taxon>
        <taxon>Actinomycetes</taxon>
        <taxon>Kitasatosporales</taxon>
        <taxon>Streptomycetaceae</taxon>
        <taxon>Streptomyces</taxon>
        <taxon>Streptomyces aurantiacus group</taxon>
    </lineage>
</organism>
<dbReference type="EMBL" id="CP099469">
    <property type="protein sequence ID" value="USQ89880.1"/>
    <property type="molecule type" value="Genomic_DNA"/>
</dbReference>
<sequence length="160" mass="17715">MQTLASGPDWWTIGTNICVATATFAAVVVALWVAIRDGRRQDKDRLERESSQAKLVTCDAQNFPRVVITNHSGLPVLDVRLVKLEIGLARRFWYVEGSSGTLGAETSWVWVAPQDLVSDLDLEIYLVSGFKPTMTIRITDASGSQWFREGSNQPEPSSAF</sequence>
<evidence type="ECO:0000313" key="3">
    <source>
        <dbReference type="Proteomes" id="UP001056374"/>
    </source>
</evidence>
<evidence type="ECO:0000313" key="2">
    <source>
        <dbReference type="EMBL" id="USQ89880.1"/>
    </source>
</evidence>
<geneLocation type="plasmid" evidence="2 3">
    <name>unnamed1</name>
</geneLocation>
<reference evidence="2" key="1">
    <citation type="submission" date="2022-06" db="EMBL/GenBank/DDBJ databases">
        <title>Complete genome sequence of soil microorganisms Streptomyces sp. Qhu-M197 isolated from Alpine meadows habitats on the Tibetan Plateau.</title>
        <authorList>
            <person name="Zhang B."/>
            <person name="Xiang X."/>
            <person name="Fan J."/>
        </authorList>
    </citation>
    <scope>NUCLEOTIDE SEQUENCE</scope>
    <source>
        <strain evidence="2">Qhu-M197</strain>
        <plasmid evidence="2">unnamed1</plasmid>
    </source>
</reference>
<feature type="transmembrane region" description="Helical" evidence="1">
    <location>
        <begin position="12"/>
        <end position="35"/>
    </location>
</feature>
<keyword evidence="1" id="KW-0472">Membrane</keyword>
<keyword evidence="2" id="KW-0614">Plasmid</keyword>